<keyword evidence="4" id="KW-1185">Reference proteome</keyword>
<evidence type="ECO:0000256" key="2">
    <source>
        <dbReference type="SAM" id="Phobius"/>
    </source>
</evidence>
<keyword evidence="2" id="KW-0472">Membrane</keyword>
<feature type="transmembrane region" description="Helical" evidence="2">
    <location>
        <begin position="167"/>
        <end position="187"/>
    </location>
</feature>
<evidence type="ECO:0000313" key="4">
    <source>
        <dbReference type="Proteomes" id="UP001234581"/>
    </source>
</evidence>
<evidence type="ECO:0000256" key="1">
    <source>
        <dbReference type="SAM" id="MobiDB-lite"/>
    </source>
</evidence>
<dbReference type="AlphaFoldDB" id="A0AAD7V9C6"/>
<comment type="caution">
    <text evidence="3">The sequence shown here is derived from an EMBL/GenBank/DDBJ whole genome shotgun (WGS) entry which is preliminary data.</text>
</comment>
<accession>A0AAD7V9C6</accession>
<dbReference type="RefSeq" id="XP_058346686.1">
    <property type="nucleotide sequence ID" value="XM_058482662.1"/>
</dbReference>
<organism evidence="3 4">
    <name type="scientific">Lichtheimia ornata</name>
    <dbReference type="NCBI Taxonomy" id="688661"/>
    <lineage>
        <taxon>Eukaryota</taxon>
        <taxon>Fungi</taxon>
        <taxon>Fungi incertae sedis</taxon>
        <taxon>Mucoromycota</taxon>
        <taxon>Mucoromycotina</taxon>
        <taxon>Mucoromycetes</taxon>
        <taxon>Mucorales</taxon>
        <taxon>Lichtheimiaceae</taxon>
        <taxon>Lichtheimia</taxon>
    </lineage>
</organism>
<reference evidence="3 4" key="1">
    <citation type="submission" date="2023-03" db="EMBL/GenBank/DDBJ databases">
        <title>Genome sequence of Lichtheimia ornata CBS 291.66.</title>
        <authorList>
            <person name="Mohabir J.T."/>
            <person name="Shea T.P."/>
            <person name="Kurbessoian T."/>
            <person name="Berby B."/>
            <person name="Fontaine J."/>
            <person name="Livny J."/>
            <person name="Gnirke A."/>
            <person name="Stajich J.E."/>
            <person name="Cuomo C.A."/>
        </authorList>
    </citation>
    <scope>NUCLEOTIDE SEQUENCE [LARGE SCALE GENOMIC DNA]</scope>
    <source>
        <strain evidence="3">CBS 291.66</strain>
    </source>
</reference>
<feature type="region of interest" description="Disordered" evidence="1">
    <location>
        <begin position="1"/>
        <end position="116"/>
    </location>
</feature>
<feature type="region of interest" description="Disordered" evidence="1">
    <location>
        <begin position="135"/>
        <end position="156"/>
    </location>
</feature>
<protein>
    <submittedName>
        <fullName evidence="3">Uncharacterized protein</fullName>
    </submittedName>
</protein>
<keyword evidence="2" id="KW-0812">Transmembrane</keyword>
<name>A0AAD7V9C6_9FUNG</name>
<keyword evidence="2" id="KW-1133">Transmembrane helix</keyword>
<dbReference type="EMBL" id="JARTCD010000007">
    <property type="protein sequence ID" value="KAJ8661773.1"/>
    <property type="molecule type" value="Genomic_DNA"/>
</dbReference>
<evidence type="ECO:0000313" key="3">
    <source>
        <dbReference type="EMBL" id="KAJ8661773.1"/>
    </source>
</evidence>
<gene>
    <name evidence="3" type="ORF">O0I10_002581</name>
</gene>
<feature type="compositionally biased region" description="Polar residues" evidence="1">
    <location>
        <begin position="32"/>
        <end position="45"/>
    </location>
</feature>
<dbReference type="GeneID" id="83209998"/>
<proteinExistence type="predicted"/>
<sequence length="342" mass="38309">MSQPPARYNEYLPSEKGAQRPMQPMDPYEPMHTTTGMAQPHTQPINYDPYDDADDPYSVPARYPAGGGGGGGSINDQQHSKRHSGSQQDGYHPPYSPQSSDPFGASSEPMYFDDDKEGANGLLADNMVAMDMMEQYESPQKRQKDQLSEMQQRKRKKRGCGGLRTRWMVFAAFVLIILIALAWFFVWPRWPNSILFQNAGIITPYDSSDPESKIYEAVWQVNLTVDNSENFVPTHFKEFHLKLYDGSTNVKIGEGRTGSFMIPGKTRDKIIPITVNVQYSASDAGDPTLKNLFYCSSLAQNETASQDTQLGINLLMYLEESIQGIAWKETATIHPSIVACPK</sequence>
<dbReference type="Proteomes" id="UP001234581">
    <property type="component" value="Unassembled WGS sequence"/>
</dbReference>